<dbReference type="PATRIC" id="fig|1134806.3.peg.2286"/>
<comment type="caution">
    <text evidence="2">The sequence shown here is derived from an EMBL/GenBank/DDBJ whole genome shotgun (WGS) entry which is preliminary data.</text>
</comment>
<feature type="transmembrane region" description="Helical" evidence="1">
    <location>
        <begin position="85"/>
        <end position="107"/>
    </location>
</feature>
<protein>
    <submittedName>
        <fullName evidence="2">Uncharacterized protein</fullName>
    </submittedName>
</protein>
<keyword evidence="1" id="KW-0472">Membrane</keyword>
<keyword evidence="1" id="KW-1133">Transmembrane helix</keyword>
<accession>J6JUW0</accession>
<feature type="transmembrane region" description="Helical" evidence="1">
    <location>
        <begin position="27"/>
        <end position="50"/>
    </location>
</feature>
<keyword evidence="1" id="KW-0812">Transmembrane</keyword>
<gene>
    <name evidence="2" type="ORF">HMPREF1348_02396</name>
</gene>
<dbReference type="HOGENOM" id="CLU_172426_0_0_9"/>
<proteinExistence type="predicted"/>
<evidence type="ECO:0000256" key="1">
    <source>
        <dbReference type="SAM" id="Phobius"/>
    </source>
</evidence>
<dbReference type="Proteomes" id="UP000006403">
    <property type="component" value="Unassembled WGS sequence"/>
</dbReference>
<evidence type="ECO:0000313" key="3">
    <source>
        <dbReference type="Proteomes" id="UP000006403"/>
    </source>
</evidence>
<dbReference type="AlphaFoldDB" id="J6JUW0"/>
<organism evidence="2 3">
    <name type="scientific">Enterococcus faecium 505</name>
    <dbReference type="NCBI Taxonomy" id="1134806"/>
    <lineage>
        <taxon>Bacteria</taxon>
        <taxon>Bacillati</taxon>
        <taxon>Bacillota</taxon>
        <taxon>Bacilli</taxon>
        <taxon>Lactobacillales</taxon>
        <taxon>Enterococcaceae</taxon>
        <taxon>Enterococcus</taxon>
    </lineage>
</organism>
<feature type="transmembrane region" description="Helical" evidence="1">
    <location>
        <begin position="56"/>
        <end position="73"/>
    </location>
</feature>
<reference evidence="2 3" key="1">
    <citation type="submission" date="2012-04" db="EMBL/GenBank/DDBJ databases">
        <authorList>
            <person name="Weinstock G."/>
            <person name="Sodergren E."/>
            <person name="Lobos E.A."/>
            <person name="Fulton L."/>
            <person name="Fulton R."/>
            <person name="Courtney L."/>
            <person name="Fronick C."/>
            <person name="O'Laughlin M."/>
            <person name="Godfrey J."/>
            <person name="Wilson R.M."/>
            <person name="Miner T."/>
            <person name="Farmer C."/>
            <person name="Delehaunty K."/>
            <person name="Cordes M."/>
            <person name="Minx P."/>
            <person name="Tomlinson C."/>
            <person name="Chen J."/>
            <person name="Wollam A."/>
            <person name="Pepin K.H."/>
            <person name="Bhonagiri V."/>
            <person name="Zhang X."/>
            <person name="Suruliraj S."/>
            <person name="Warren W."/>
            <person name="Mitreva M."/>
            <person name="Mardis E.R."/>
            <person name="Wilson R.K."/>
        </authorList>
    </citation>
    <scope>NUCLEOTIDE SEQUENCE [LARGE SCALE GENOMIC DNA]</scope>
    <source>
        <strain evidence="2 3">505</strain>
    </source>
</reference>
<dbReference type="EMBL" id="AMBL01000079">
    <property type="protein sequence ID" value="EJY43638.1"/>
    <property type="molecule type" value="Genomic_DNA"/>
</dbReference>
<evidence type="ECO:0000313" key="2">
    <source>
        <dbReference type="EMBL" id="EJY43638.1"/>
    </source>
</evidence>
<sequence>MVEKWRNVSVVRKRGLKSKGEKMKLNINLVGLCISMLLSGWCLGMVHFYYGNSLQSAALMIFISFPGLAGLYFSTKIKSAKLRWLLLVINYLFATYFNVFQFLFILFQTF</sequence>
<name>J6JUW0_ENTFC</name>